<proteinExistence type="predicted"/>
<accession>A0A0C2MK18</accession>
<dbReference type="EMBL" id="JWZT01003137">
    <property type="protein sequence ID" value="KII67536.1"/>
    <property type="molecule type" value="Genomic_DNA"/>
</dbReference>
<reference evidence="2 3" key="1">
    <citation type="journal article" date="2014" name="Genome Biol. Evol.">
        <title>The genome of the myxosporean Thelohanellus kitauei shows adaptations to nutrient acquisition within its fish host.</title>
        <authorList>
            <person name="Yang Y."/>
            <person name="Xiong J."/>
            <person name="Zhou Z."/>
            <person name="Huo F."/>
            <person name="Miao W."/>
            <person name="Ran C."/>
            <person name="Liu Y."/>
            <person name="Zhang J."/>
            <person name="Feng J."/>
            <person name="Wang M."/>
            <person name="Wang M."/>
            <person name="Wang L."/>
            <person name="Yao B."/>
        </authorList>
    </citation>
    <scope>NUCLEOTIDE SEQUENCE [LARGE SCALE GENOMIC DNA]</scope>
    <source>
        <strain evidence="2">Wuqing</strain>
    </source>
</reference>
<keyword evidence="1" id="KW-0812">Transmembrane</keyword>
<organism evidence="2 3">
    <name type="scientific">Thelohanellus kitauei</name>
    <name type="common">Myxosporean</name>
    <dbReference type="NCBI Taxonomy" id="669202"/>
    <lineage>
        <taxon>Eukaryota</taxon>
        <taxon>Metazoa</taxon>
        <taxon>Cnidaria</taxon>
        <taxon>Myxozoa</taxon>
        <taxon>Myxosporea</taxon>
        <taxon>Bivalvulida</taxon>
        <taxon>Platysporina</taxon>
        <taxon>Myxobolidae</taxon>
        <taxon>Thelohanellus</taxon>
    </lineage>
</organism>
<keyword evidence="1" id="KW-1133">Transmembrane helix</keyword>
<dbReference type="AlphaFoldDB" id="A0A0C2MK18"/>
<evidence type="ECO:0000313" key="3">
    <source>
        <dbReference type="Proteomes" id="UP000031668"/>
    </source>
</evidence>
<feature type="transmembrane region" description="Helical" evidence="1">
    <location>
        <begin position="85"/>
        <end position="105"/>
    </location>
</feature>
<feature type="transmembrane region" description="Helical" evidence="1">
    <location>
        <begin position="51"/>
        <end position="73"/>
    </location>
</feature>
<gene>
    <name evidence="2" type="ORF">RF11_01470</name>
</gene>
<protein>
    <submittedName>
        <fullName evidence="2">Uncharacterized protein</fullName>
    </submittedName>
</protein>
<evidence type="ECO:0000256" key="1">
    <source>
        <dbReference type="SAM" id="Phobius"/>
    </source>
</evidence>
<evidence type="ECO:0000313" key="2">
    <source>
        <dbReference type="EMBL" id="KII67536.1"/>
    </source>
</evidence>
<dbReference type="Proteomes" id="UP000031668">
    <property type="component" value="Unassembled WGS sequence"/>
</dbReference>
<keyword evidence="3" id="KW-1185">Reference proteome</keyword>
<name>A0A0C2MK18_THEKT</name>
<keyword evidence="1" id="KW-0472">Membrane</keyword>
<sequence>MVAFHLVSHIVCLVIGVKMMKDLNEYFENAKKKNIKSYHDQHKLSDTITKMILKITIGVFALNLPLNIFNIWIEIADETRVSGYTILWGNITHVISDAYILYAACSSEKRIKKNTISIVKTFFTNW</sequence>
<comment type="caution">
    <text evidence="2">The sequence shown here is derived from an EMBL/GenBank/DDBJ whole genome shotgun (WGS) entry which is preliminary data.</text>
</comment>